<accession>A0A9X2Z425</accession>
<feature type="chain" id="PRO_5040725464" evidence="2">
    <location>
        <begin position="29"/>
        <end position="158"/>
    </location>
</feature>
<gene>
    <name evidence="3" type="ORF">H7K45_13220</name>
</gene>
<dbReference type="Proteomes" id="UP001141629">
    <property type="component" value="Unassembled WGS sequence"/>
</dbReference>
<organism evidence="3 4">
    <name type="scientific">Mycobacterium yunnanensis</name>
    <dbReference type="NCBI Taxonomy" id="368477"/>
    <lineage>
        <taxon>Bacteria</taxon>
        <taxon>Bacillati</taxon>
        <taxon>Actinomycetota</taxon>
        <taxon>Actinomycetes</taxon>
        <taxon>Mycobacteriales</taxon>
        <taxon>Mycobacteriaceae</taxon>
        <taxon>Mycobacterium</taxon>
    </lineage>
</organism>
<dbReference type="AlphaFoldDB" id="A0A9X2Z425"/>
<feature type="region of interest" description="Disordered" evidence="1">
    <location>
        <begin position="100"/>
        <end position="121"/>
    </location>
</feature>
<keyword evidence="2" id="KW-0732">Signal</keyword>
<evidence type="ECO:0000256" key="1">
    <source>
        <dbReference type="SAM" id="MobiDB-lite"/>
    </source>
</evidence>
<reference evidence="3" key="1">
    <citation type="submission" date="2020-07" db="EMBL/GenBank/DDBJ databases">
        <authorList>
            <person name="Pettersson B.M.F."/>
            <person name="Behra P.R.K."/>
            <person name="Ramesh M."/>
            <person name="Das S."/>
            <person name="Dasgupta S."/>
            <person name="Kirsebom L.A."/>
        </authorList>
    </citation>
    <scope>NUCLEOTIDE SEQUENCE</scope>
    <source>
        <strain evidence="3">DSM 44838</strain>
    </source>
</reference>
<reference evidence="3" key="2">
    <citation type="journal article" date="2022" name="BMC Genomics">
        <title>Comparative genome analysis of mycobacteria focusing on tRNA and non-coding RNA.</title>
        <authorList>
            <person name="Behra P.R.K."/>
            <person name="Pettersson B.M.F."/>
            <person name="Ramesh M."/>
            <person name="Das S."/>
            <person name="Dasgupta S."/>
            <person name="Kirsebom L.A."/>
        </authorList>
    </citation>
    <scope>NUCLEOTIDE SEQUENCE</scope>
    <source>
        <strain evidence="3">DSM 44838</strain>
    </source>
</reference>
<feature type="signal peptide" evidence="2">
    <location>
        <begin position="1"/>
        <end position="28"/>
    </location>
</feature>
<evidence type="ECO:0000313" key="3">
    <source>
        <dbReference type="EMBL" id="MCV7421502.1"/>
    </source>
</evidence>
<protein>
    <submittedName>
        <fullName evidence="3">Uncharacterized protein</fullName>
    </submittedName>
</protein>
<evidence type="ECO:0000256" key="2">
    <source>
        <dbReference type="SAM" id="SignalP"/>
    </source>
</evidence>
<feature type="compositionally biased region" description="Basic and acidic residues" evidence="1">
    <location>
        <begin position="112"/>
        <end position="121"/>
    </location>
</feature>
<keyword evidence="4" id="KW-1185">Reference proteome</keyword>
<dbReference type="EMBL" id="JACKVK010000008">
    <property type="protein sequence ID" value="MCV7421502.1"/>
    <property type="molecule type" value="Genomic_DNA"/>
</dbReference>
<name>A0A9X2Z425_9MYCO</name>
<dbReference type="RefSeq" id="WP_263996269.1">
    <property type="nucleotide sequence ID" value="NZ_JACKVK010000008.1"/>
</dbReference>
<sequence length="158" mass="16755">MTIDFRICAIAVAMLFALLGLGAGTATADSYAGQTYGDAAGKLSAKGYTPVISTVVGDQLSTNDCIVTSSRKPTYVRTDNFDHGKDYLLSLNCSAKLAHPGQPGNSLASPQGRKEKGVEDRAAKYNAKPENCAKNLDSCKKFCDKYEGQCSAEVLALF</sequence>
<proteinExistence type="predicted"/>
<comment type="caution">
    <text evidence="3">The sequence shown here is derived from an EMBL/GenBank/DDBJ whole genome shotgun (WGS) entry which is preliminary data.</text>
</comment>
<evidence type="ECO:0000313" key="4">
    <source>
        <dbReference type="Proteomes" id="UP001141629"/>
    </source>
</evidence>